<keyword evidence="2" id="KW-1185">Reference proteome</keyword>
<name>A0A3N1CVR4_9ACTN</name>
<dbReference type="Proteomes" id="UP000272400">
    <property type="component" value="Unassembled WGS sequence"/>
</dbReference>
<proteinExistence type="predicted"/>
<evidence type="ECO:0000313" key="1">
    <source>
        <dbReference type="EMBL" id="ROO85335.1"/>
    </source>
</evidence>
<comment type="caution">
    <text evidence="1">The sequence shown here is derived from an EMBL/GenBank/DDBJ whole genome shotgun (WGS) entry which is preliminary data.</text>
</comment>
<reference evidence="1 2" key="1">
    <citation type="submission" date="2018-11" db="EMBL/GenBank/DDBJ databases">
        <title>Sequencing the genomes of 1000 actinobacteria strains.</title>
        <authorList>
            <person name="Klenk H.-P."/>
        </authorList>
    </citation>
    <scope>NUCLEOTIDE SEQUENCE [LARGE SCALE GENOMIC DNA]</scope>
    <source>
        <strain evidence="1 2">DSM 44254</strain>
    </source>
</reference>
<organism evidence="1 2">
    <name type="scientific">Actinocorallia herbida</name>
    <dbReference type="NCBI Taxonomy" id="58109"/>
    <lineage>
        <taxon>Bacteria</taxon>
        <taxon>Bacillati</taxon>
        <taxon>Actinomycetota</taxon>
        <taxon>Actinomycetes</taxon>
        <taxon>Streptosporangiales</taxon>
        <taxon>Thermomonosporaceae</taxon>
        <taxon>Actinocorallia</taxon>
    </lineage>
</organism>
<accession>A0A3N1CVR4</accession>
<protein>
    <submittedName>
        <fullName evidence="1">Uncharacterized protein</fullName>
    </submittedName>
</protein>
<dbReference type="EMBL" id="RJKE01000001">
    <property type="protein sequence ID" value="ROO85335.1"/>
    <property type="molecule type" value="Genomic_DNA"/>
</dbReference>
<dbReference type="OrthoDB" id="9872847at2"/>
<dbReference type="RefSeq" id="WP_123664855.1">
    <property type="nucleotide sequence ID" value="NZ_RJKE01000001.1"/>
</dbReference>
<dbReference type="AlphaFoldDB" id="A0A3N1CVR4"/>
<gene>
    <name evidence="1" type="ORF">EDD29_2878</name>
</gene>
<evidence type="ECO:0000313" key="2">
    <source>
        <dbReference type="Proteomes" id="UP000272400"/>
    </source>
</evidence>
<sequence>MRTTNGPRAWRLPDGDVLIEGPAFDLPPHFHGPGTGDTPGLTETRTYYRLRDGDLVGVHEPIPWAEGWECGIVTYRVTGDALTRHSMTVETGPPEHRAEVALPGLAVLPPAETPTAAQVHALARRHWREAEARGQRVEHGYWPRDAYRTDS</sequence>